<sequence>MRGRDIKIKMVRTPVTPGHQKDHYLTRERNLFAINSALIRGDTSVVLYDWDHIPQNEIRRIPLANQEIRKDTEYFPVLINPSPNPDPSGDLQADARRKIESMQWKGLKFKFVKVLAEGGHGYVSLWDVTFDDGSTRRVVIKKGKKDSDSFDHAKEASFHLRYDGAEHTTQVIKLDHESAAIRKAMKKENPTAANNFTEDCCWDAAKLKCVVFEYAPYGDVSGLMRNMATTKQKFPNSVLWGILECYALGLATVAYTPVLDRSITFEHRFREAEQNNQADTFLEKFESNHNPTHDIHLDMEYHNILVGQEQSHKDRPAFKLHDLGAFSEIMSEYWGKMTEIGLWKLRWVPKLQAATPEQISSEWDDLPLGMTPEEVQNDFGGKDFTKGPACAGRFGTWTNVFLIAKVMESMITGVSYRHPFVCERYESLDGKTGCTYGWALKNKDFSWVDIELRDIVRRCLFENPVDRPTPIQILRVIQQWKNSAGYDPREIARWWAALHGPQQVPSHTPKSPAANVNPVQQAVIHQQGLFALHPGVRVTDTGKGHRAPNQPTQHVTGPSNQQQSQSTVQSNQGGVSPRQTPGLTQSPVQAVPPPSDLQPPGSGKNAPVNTPSPPQKRSREESTEPTEDMSPLKIQKLGGSRILAHRPQGAIQAVSSSSSPPAFLAAANLNVANNTRHSTPALSPTFPVVVTSHHSSRSPPASLLADLNIQSITPPPPPSPPSALATSPLLSDSSTTRPGAAIQGQSNGIGPGEAMDIDREESFFQFDDDRNQVASPLIPPGQDPDNLQRQPPSTGWKMSINRATQRPAKYVKFDIPPSPTKELKAPVEILSPKIQRVVRGPSSKKPKYLKSKAMRIFVRKALPHMPVTLRNLMSRTKELESQLMIGTVPIYAYLK</sequence>
<dbReference type="InterPro" id="IPR011009">
    <property type="entry name" value="Kinase-like_dom_sf"/>
</dbReference>
<dbReference type="Gene3D" id="1.10.510.10">
    <property type="entry name" value="Transferase(Phosphotransferase) domain 1"/>
    <property type="match status" value="1"/>
</dbReference>
<evidence type="ECO:0000313" key="4">
    <source>
        <dbReference type="EMBL" id="RFN43559.1"/>
    </source>
</evidence>
<organism evidence="4 5">
    <name type="scientific">Fusarium flagelliforme</name>
    <dbReference type="NCBI Taxonomy" id="2675880"/>
    <lineage>
        <taxon>Eukaryota</taxon>
        <taxon>Fungi</taxon>
        <taxon>Dikarya</taxon>
        <taxon>Ascomycota</taxon>
        <taxon>Pezizomycotina</taxon>
        <taxon>Sordariomycetes</taxon>
        <taxon>Hypocreomycetidae</taxon>
        <taxon>Hypocreales</taxon>
        <taxon>Nectriaceae</taxon>
        <taxon>Fusarium</taxon>
        <taxon>Fusarium incarnatum-equiseti species complex</taxon>
    </lineage>
</organism>
<feature type="region of interest" description="Disordered" evidence="1">
    <location>
        <begin position="771"/>
        <end position="797"/>
    </location>
</feature>
<evidence type="ECO:0000313" key="5">
    <source>
        <dbReference type="Proteomes" id="UP000265631"/>
    </source>
</evidence>
<proteinExistence type="predicted"/>
<feature type="compositionally biased region" description="Polar residues" evidence="1">
    <location>
        <begin position="549"/>
        <end position="558"/>
    </location>
</feature>
<dbReference type="AlphaFoldDB" id="A0A395M918"/>
<comment type="caution">
    <text evidence="4">The sequence shown here is derived from an EMBL/GenBank/DDBJ whole genome shotgun (WGS) entry which is preliminary data.</text>
</comment>
<keyword evidence="2" id="KW-0472">Membrane</keyword>
<dbReference type="Proteomes" id="UP000265631">
    <property type="component" value="Unassembled WGS sequence"/>
</dbReference>
<dbReference type="GO" id="GO:0004672">
    <property type="term" value="F:protein kinase activity"/>
    <property type="evidence" value="ECO:0007669"/>
    <property type="project" value="InterPro"/>
</dbReference>
<evidence type="ECO:0000259" key="3">
    <source>
        <dbReference type="PROSITE" id="PS50011"/>
    </source>
</evidence>
<feature type="compositionally biased region" description="Low complexity" evidence="1">
    <location>
        <begin position="722"/>
        <end position="736"/>
    </location>
</feature>
<dbReference type="STRING" id="2594813.A0A395M918"/>
<evidence type="ECO:0000256" key="1">
    <source>
        <dbReference type="SAM" id="MobiDB-lite"/>
    </source>
</evidence>
<evidence type="ECO:0000256" key="2">
    <source>
        <dbReference type="SAM" id="Phobius"/>
    </source>
</evidence>
<feature type="region of interest" description="Disordered" evidence="1">
    <location>
        <begin position="537"/>
        <end position="633"/>
    </location>
</feature>
<dbReference type="OrthoDB" id="4062651at2759"/>
<dbReference type="GO" id="GO:0005524">
    <property type="term" value="F:ATP binding"/>
    <property type="evidence" value="ECO:0007669"/>
    <property type="project" value="InterPro"/>
</dbReference>
<protein>
    <recommendedName>
        <fullName evidence="3">Protein kinase domain-containing protein</fullName>
    </recommendedName>
</protein>
<feature type="region of interest" description="Disordered" evidence="1">
    <location>
        <begin position="708"/>
        <end position="752"/>
    </location>
</feature>
<name>A0A395M918_9HYPO</name>
<dbReference type="InterPro" id="IPR000719">
    <property type="entry name" value="Prot_kinase_dom"/>
</dbReference>
<keyword evidence="2" id="KW-0812">Transmembrane</keyword>
<keyword evidence="2" id="KW-1133">Transmembrane helix</keyword>
<feature type="domain" description="Protein kinase" evidence="3">
    <location>
        <begin position="109"/>
        <end position="481"/>
    </location>
</feature>
<feature type="compositionally biased region" description="Low complexity" evidence="1">
    <location>
        <begin position="559"/>
        <end position="576"/>
    </location>
</feature>
<accession>A0A395M918</accession>
<dbReference type="EMBL" id="PXXK01000542">
    <property type="protein sequence ID" value="RFN43559.1"/>
    <property type="molecule type" value="Genomic_DNA"/>
</dbReference>
<feature type="transmembrane region" description="Helical" evidence="2">
    <location>
        <begin position="234"/>
        <end position="255"/>
    </location>
</feature>
<keyword evidence="5" id="KW-1185">Reference proteome</keyword>
<dbReference type="PROSITE" id="PS50011">
    <property type="entry name" value="PROTEIN_KINASE_DOM"/>
    <property type="match status" value="1"/>
</dbReference>
<gene>
    <name evidence="4" type="ORF">FIE12Z_12204</name>
</gene>
<dbReference type="SUPFAM" id="SSF56112">
    <property type="entry name" value="Protein kinase-like (PK-like)"/>
    <property type="match status" value="1"/>
</dbReference>
<feature type="compositionally biased region" description="Polar residues" evidence="1">
    <location>
        <begin position="577"/>
        <end position="588"/>
    </location>
</feature>
<reference evidence="4 5" key="1">
    <citation type="journal article" date="2018" name="PLoS Pathog.">
        <title>Evolution of structural diversity of trichothecenes, a family of toxins produced by plant pathogenic and entomopathogenic fungi.</title>
        <authorList>
            <person name="Proctor R.H."/>
            <person name="McCormick S.P."/>
            <person name="Kim H.S."/>
            <person name="Cardoza R.E."/>
            <person name="Stanley A.M."/>
            <person name="Lindo L."/>
            <person name="Kelly A."/>
            <person name="Brown D.W."/>
            <person name="Lee T."/>
            <person name="Vaughan M.M."/>
            <person name="Alexander N.J."/>
            <person name="Busman M."/>
            <person name="Gutierrez S."/>
        </authorList>
    </citation>
    <scope>NUCLEOTIDE SEQUENCE [LARGE SCALE GENOMIC DNA]</scope>
    <source>
        <strain evidence="4 5">NRRL 13405</strain>
    </source>
</reference>